<evidence type="ECO:0000256" key="8">
    <source>
        <dbReference type="ARBA" id="ARBA00023102"/>
    </source>
</evidence>
<dbReference type="PANTHER" id="PTHR48099">
    <property type="entry name" value="C-1-TETRAHYDROFOLATE SYNTHASE, CYTOPLASMIC-RELATED"/>
    <property type="match status" value="1"/>
</dbReference>
<reference evidence="13 14" key="1">
    <citation type="submission" date="2018-06" db="EMBL/GenBank/DDBJ databases">
        <authorList>
            <consortium name="Pathogen Informatics"/>
            <person name="Doyle S."/>
        </authorList>
    </citation>
    <scope>NUCLEOTIDE SEQUENCE [LARGE SCALE GENOMIC DNA]</scope>
    <source>
        <strain evidence="13 14">NCTC11088</strain>
    </source>
</reference>
<evidence type="ECO:0000256" key="3">
    <source>
        <dbReference type="ARBA" id="ARBA00022605"/>
    </source>
</evidence>
<dbReference type="RefSeq" id="WP_115311905.1">
    <property type="nucleotide sequence ID" value="NZ_UGTH01000001.1"/>
</dbReference>
<keyword evidence="7" id="KW-0560">Oxidoreductase</keyword>
<evidence type="ECO:0000259" key="11">
    <source>
        <dbReference type="Pfam" id="PF00763"/>
    </source>
</evidence>
<keyword evidence="8" id="KW-0368">Histidine biosynthesis</keyword>
<dbReference type="InterPro" id="IPR000672">
    <property type="entry name" value="THF_DH/CycHdrlase"/>
</dbReference>
<keyword evidence="10" id="KW-0511">Multifunctional enzyme</keyword>
<evidence type="ECO:0000256" key="10">
    <source>
        <dbReference type="ARBA" id="ARBA00023268"/>
    </source>
</evidence>
<keyword evidence="6" id="KW-0521">NADP</keyword>
<proteinExistence type="predicted"/>
<dbReference type="InterPro" id="IPR020631">
    <property type="entry name" value="THF_DH/CycHdrlase_NAD-bd_dom"/>
</dbReference>
<dbReference type="GO" id="GO:0035999">
    <property type="term" value="P:tetrahydrofolate interconversion"/>
    <property type="evidence" value="ECO:0007669"/>
    <property type="project" value="TreeGrafter"/>
</dbReference>
<dbReference type="GO" id="GO:0005829">
    <property type="term" value="C:cytosol"/>
    <property type="evidence" value="ECO:0007669"/>
    <property type="project" value="TreeGrafter"/>
</dbReference>
<dbReference type="GO" id="GO:0009086">
    <property type="term" value="P:methionine biosynthetic process"/>
    <property type="evidence" value="ECO:0007669"/>
    <property type="project" value="UniProtKB-KW"/>
</dbReference>
<feature type="domain" description="Tetrahydrofolate dehydrogenase/cyclohydrolase catalytic" evidence="11">
    <location>
        <begin position="13"/>
        <end position="109"/>
    </location>
</feature>
<dbReference type="CDD" id="cd01080">
    <property type="entry name" value="NAD_bind_m-THF_DH_Cyclohyd"/>
    <property type="match status" value="1"/>
</dbReference>
<dbReference type="Gene3D" id="3.40.50.720">
    <property type="entry name" value="NAD(P)-binding Rossmann-like Domain"/>
    <property type="match status" value="1"/>
</dbReference>
<dbReference type="InterPro" id="IPR036291">
    <property type="entry name" value="NAD(P)-bd_dom_sf"/>
</dbReference>
<dbReference type="GO" id="GO:0004488">
    <property type="term" value="F:methylenetetrahydrofolate dehydrogenase (NADP+) activity"/>
    <property type="evidence" value="ECO:0007669"/>
    <property type="project" value="InterPro"/>
</dbReference>
<keyword evidence="3" id="KW-0028">Amino-acid biosynthesis</keyword>
<dbReference type="GO" id="GO:0004477">
    <property type="term" value="F:methenyltetrahydrofolate cyclohydrolase activity"/>
    <property type="evidence" value="ECO:0007669"/>
    <property type="project" value="TreeGrafter"/>
</dbReference>
<evidence type="ECO:0000313" key="14">
    <source>
        <dbReference type="Proteomes" id="UP000254777"/>
    </source>
</evidence>
<name>A0A379D9X3_9FIRM</name>
<dbReference type="Pfam" id="PF00763">
    <property type="entry name" value="THF_DHG_CYH"/>
    <property type="match status" value="1"/>
</dbReference>
<evidence type="ECO:0000256" key="7">
    <source>
        <dbReference type="ARBA" id="ARBA00023002"/>
    </source>
</evidence>
<evidence type="ECO:0000313" key="13">
    <source>
        <dbReference type="EMBL" id="SUB74345.1"/>
    </source>
</evidence>
<dbReference type="InterPro" id="IPR046346">
    <property type="entry name" value="Aminoacid_DH-like_N_sf"/>
</dbReference>
<evidence type="ECO:0000256" key="9">
    <source>
        <dbReference type="ARBA" id="ARBA00023167"/>
    </source>
</evidence>
<dbReference type="Pfam" id="PF02882">
    <property type="entry name" value="THF_DHG_CYH_C"/>
    <property type="match status" value="1"/>
</dbReference>
<keyword evidence="5" id="KW-0378">Hydrolase</keyword>
<dbReference type="PRINTS" id="PR00085">
    <property type="entry name" value="THFDHDRGNASE"/>
</dbReference>
<keyword evidence="9" id="KW-0486">Methionine biosynthesis</keyword>
<gene>
    <name evidence="13" type="primary">folD</name>
    <name evidence="13" type="ORF">NCTC11088_00076</name>
</gene>
<evidence type="ECO:0000256" key="6">
    <source>
        <dbReference type="ARBA" id="ARBA00022857"/>
    </source>
</evidence>
<dbReference type="Gene3D" id="3.40.50.10860">
    <property type="entry name" value="Leucine Dehydrogenase, chain A, domain 1"/>
    <property type="match status" value="1"/>
</dbReference>
<feature type="domain" description="Tetrahydrofolate dehydrogenase/cyclohydrolase NAD(P)-binding" evidence="12">
    <location>
        <begin position="129"/>
        <end position="265"/>
    </location>
</feature>
<protein>
    <submittedName>
        <fullName evidence="13">Bifunctional protein FolD</fullName>
    </submittedName>
</protein>
<evidence type="ECO:0000256" key="4">
    <source>
        <dbReference type="ARBA" id="ARBA00022755"/>
    </source>
</evidence>
<organism evidence="13 14">
    <name type="scientific">Peptoniphilus indolicus</name>
    <dbReference type="NCBI Taxonomy" id="33030"/>
    <lineage>
        <taxon>Bacteria</taxon>
        <taxon>Bacillati</taxon>
        <taxon>Bacillota</taxon>
        <taxon>Tissierellia</taxon>
        <taxon>Tissierellales</taxon>
        <taxon>Peptoniphilaceae</taxon>
        <taxon>Peptoniphilus</taxon>
    </lineage>
</organism>
<dbReference type="InterPro" id="IPR020630">
    <property type="entry name" value="THF_DH/CycHdrlase_cat_dom"/>
</dbReference>
<dbReference type="AlphaFoldDB" id="A0A379D9X3"/>
<accession>A0A379D9X3</accession>
<dbReference type="SUPFAM" id="SSF51735">
    <property type="entry name" value="NAD(P)-binding Rossmann-fold domains"/>
    <property type="match status" value="1"/>
</dbReference>
<keyword evidence="4" id="KW-0658">Purine biosynthesis</keyword>
<dbReference type="GO" id="GO:0000105">
    <property type="term" value="P:L-histidine biosynthetic process"/>
    <property type="evidence" value="ECO:0007669"/>
    <property type="project" value="UniProtKB-KW"/>
</dbReference>
<dbReference type="Proteomes" id="UP000254777">
    <property type="component" value="Unassembled WGS sequence"/>
</dbReference>
<dbReference type="GO" id="GO:0006164">
    <property type="term" value="P:purine nucleotide biosynthetic process"/>
    <property type="evidence" value="ECO:0007669"/>
    <property type="project" value="UniProtKB-KW"/>
</dbReference>
<evidence type="ECO:0000256" key="2">
    <source>
        <dbReference type="ARBA" id="ARBA00022563"/>
    </source>
</evidence>
<comment type="pathway">
    <text evidence="1">One-carbon metabolism; tetrahydrofolate interconversion.</text>
</comment>
<dbReference type="PANTHER" id="PTHR48099:SF5">
    <property type="entry name" value="C-1-TETRAHYDROFOLATE SYNTHASE, CYTOPLASMIC"/>
    <property type="match status" value="1"/>
</dbReference>
<evidence type="ECO:0000259" key="12">
    <source>
        <dbReference type="Pfam" id="PF02882"/>
    </source>
</evidence>
<dbReference type="SUPFAM" id="SSF53223">
    <property type="entry name" value="Aminoacid dehydrogenase-like, N-terminal domain"/>
    <property type="match status" value="1"/>
</dbReference>
<dbReference type="EMBL" id="UGTH01000001">
    <property type="protein sequence ID" value="SUB74345.1"/>
    <property type="molecule type" value="Genomic_DNA"/>
</dbReference>
<evidence type="ECO:0000256" key="1">
    <source>
        <dbReference type="ARBA" id="ARBA00004777"/>
    </source>
</evidence>
<evidence type="ECO:0000256" key="5">
    <source>
        <dbReference type="ARBA" id="ARBA00022801"/>
    </source>
</evidence>
<keyword evidence="2" id="KW-0554">One-carbon metabolism</keyword>
<sequence>MTKILYSKPLYEEKLKTLKKYSTSNSKLAILRLEENFGNNAYLKGIKSTASKVNLDVVVVDTTPEKAYSDLEKLNDDSSVTGILIFRPIPTSVDEDKLDRLIAPEKDVDCMNPINKAKLYSGDTSGFIPLAPKASIELIDYYGIDVESKNCLIINHSNVVGKPLAMLLLNRFATVEIAHIKTKNLKEHTLKADIIFTAVGKSEFLDSTYFREDAIVIDIAITKNADGRFTGDLNSTDVQDKIQAYSPVPNGVGGLTNLLLIESVIK</sequence>